<name>A0ABV8I4E3_9ACTN</name>
<dbReference type="Proteomes" id="UP001595850">
    <property type="component" value="Unassembled WGS sequence"/>
</dbReference>
<gene>
    <name evidence="1" type="ORF">ACFOWE_03055</name>
</gene>
<dbReference type="EMBL" id="JBHSBM010000009">
    <property type="protein sequence ID" value="MFC4057253.1"/>
    <property type="molecule type" value="Genomic_DNA"/>
</dbReference>
<reference evidence="2" key="1">
    <citation type="journal article" date="2019" name="Int. J. Syst. Evol. Microbiol.">
        <title>The Global Catalogue of Microorganisms (GCM) 10K type strain sequencing project: providing services to taxonomists for standard genome sequencing and annotation.</title>
        <authorList>
            <consortium name="The Broad Institute Genomics Platform"/>
            <consortium name="The Broad Institute Genome Sequencing Center for Infectious Disease"/>
            <person name="Wu L."/>
            <person name="Ma J."/>
        </authorList>
    </citation>
    <scope>NUCLEOTIDE SEQUENCE [LARGE SCALE GENOMIC DNA]</scope>
    <source>
        <strain evidence="2">TBRC 4489</strain>
    </source>
</reference>
<accession>A0ABV8I4E3</accession>
<evidence type="ECO:0000313" key="1">
    <source>
        <dbReference type="EMBL" id="MFC4057253.1"/>
    </source>
</evidence>
<evidence type="ECO:0000313" key="2">
    <source>
        <dbReference type="Proteomes" id="UP001595850"/>
    </source>
</evidence>
<dbReference type="RefSeq" id="WP_377285207.1">
    <property type="nucleotide sequence ID" value="NZ_JBHSBM010000009.1"/>
</dbReference>
<proteinExistence type="predicted"/>
<organism evidence="1 2">
    <name type="scientific">Planomonospora corallina</name>
    <dbReference type="NCBI Taxonomy" id="1806052"/>
    <lineage>
        <taxon>Bacteria</taxon>
        <taxon>Bacillati</taxon>
        <taxon>Actinomycetota</taxon>
        <taxon>Actinomycetes</taxon>
        <taxon>Streptosporangiales</taxon>
        <taxon>Streptosporangiaceae</taxon>
        <taxon>Planomonospora</taxon>
    </lineage>
</organism>
<comment type="caution">
    <text evidence="1">The sequence shown here is derived from an EMBL/GenBank/DDBJ whole genome shotgun (WGS) entry which is preliminary data.</text>
</comment>
<protein>
    <submittedName>
        <fullName evidence="1">Uncharacterized protein</fullName>
    </submittedName>
</protein>
<sequence length="58" mass="6479">MSTFMEVPPVRPWISMNADALPAEIRMLAVKPVCILREDLREGTIVGHVEGAQPTYKI</sequence>
<keyword evidence="2" id="KW-1185">Reference proteome</keyword>